<dbReference type="PROSITE" id="PS50330">
    <property type="entry name" value="UIM"/>
    <property type="match status" value="1"/>
</dbReference>
<name>A0A1G4GR16_PLAVI</name>
<dbReference type="FunFam" id="3.40.50.410:FF:000005">
    <property type="entry name" value="26S proteasome non-ATPase regulatory subunit 4"/>
    <property type="match status" value="1"/>
</dbReference>
<dbReference type="InterPro" id="IPR036465">
    <property type="entry name" value="vWFA_dom_sf"/>
</dbReference>
<proteinExistence type="inferred from homology"/>
<evidence type="ECO:0000313" key="5">
    <source>
        <dbReference type="EMBL" id="SCO64978.1"/>
    </source>
</evidence>
<dbReference type="PANTHER" id="PTHR10223:SF0">
    <property type="entry name" value="26S PROTEASOME NON-ATPASE REGULATORY SUBUNIT 4"/>
    <property type="match status" value="1"/>
</dbReference>
<dbReference type="InterPro" id="IPR027040">
    <property type="entry name" value="PSMD4"/>
</dbReference>
<organism evidence="5 6">
    <name type="scientific">Plasmodium vivax</name>
    <name type="common">malaria parasite P. vivax</name>
    <dbReference type="NCBI Taxonomy" id="5855"/>
    <lineage>
        <taxon>Eukaryota</taxon>
        <taxon>Sar</taxon>
        <taxon>Alveolata</taxon>
        <taxon>Apicomplexa</taxon>
        <taxon>Aconoidasida</taxon>
        <taxon>Haemosporida</taxon>
        <taxon>Plasmodiidae</taxon>
        <taxon>Plasmodium</taxon>
        <taxon>Plasmodium (Plasmodium)</taxon>
    </lineage>
</organism>
<dbReference type="PANTHER" id="PTHR10223">
    <property type="entry name" value="26S PROTEASOME NON-ATPASE REGULATORY SUBUNIT 4"/>
    <property type="match status" value="1"/>
</dbReference>
<feature type="compositionally biased region" description="Low complexity" evidence="3">
    <location>
        <begin position="302"/>
        <end position="317"/>
    </location>
</feature>
<dbReference type="GO" id="GO:0005634">
    <property type="term" value="C:nucleus"/>
    <property type="evidence" value="ECO:0007669"/>
    <property type="project" value="TreeGrafter"/>
</dbReference>
<dbReference type="GO" id="GO:0043161">
    <property type="term" value="P:proteasome-mediated ubiquitin-dependent protein catabolic process"/>
    <property type="evidence" value="ECO:0007669"/>
    <property type="project" value="TreeGrafter"/>
</dbReference>
<dbReference type="SUPFAM" id="SSF53300">
    <property type="entry name" value="vWA-like"/>
    <property type="match status" value="1"/>
</dbReference>
<comment type="similarity">
    <text evidence="1">Belongs to the proteasome subunit S5A family.</text>
</comment>
<accession>A0A1G4GR16</accession>
<dbReference type="GO" id="GO:0031593">
    <property type="term" value="F:polyubiquitin modification-dependent protein binding"/>
    <property type="evidence" value="ECO:0007669"/>
    <property type="project" value="TreeGrafter"/>
</dbReference>
<feature type="domain" description="VWFA" evidence="4">
    <location>
        <begin position="7"/>
        <end position="116"/>
    </location>
</feature>
<dbReference type="InterPro" id="IPR003903">
    <property type="entry name" value="UIM_dom"/>
</dbReference>
<evidence type="ECO:0000256" key="2">
    <source>
        <dbReference type="ARBA" id="ARBA00022942"/>
    </source>
</evidence>
<dbReference type="Pfam" id="PF13519">
    <property type="entry name" value="VWA_2"/>
    <property type="match status" value="1"/>
</dbReference>
<gene>
    <name evidence="5" type="ORF">PVT01_010015200</name>
</gene>
<feature type="compositionally biased region" description="Polar residues" evidence="3">
    <location>
        <begin position="395"/>
        <end position="411"/>
    </location>
</feature>
<sequence length="492" mass="53472">MSSIEATIICVDNSDYNRNEDIVPNRFLSQIDCVNVLCCNKTSMHYKNNIGIVMMAGDKTKVKVSLTNDIGQLLSCIHEIKLDGTCDIVRSLLIAQLALKHRVDKNLGQKIMLFVGSPFKVNEKQLISTGKQLKKNNICLDIISYGDIHKNRDILMKLYDSVNSNGNCKFIECPETENNLSRFVLNSFLNNNDYNIGNIQEDEQLMNAMQMSLEESQQLPEQKNVSAANGAVHSTNNDLPTIEEIESMKDIDNELKEALILSLKEYTEKNKQGGKQQDGQQQDGQQQGGQQQGGQQQGGELQGDQLQGDQLQGDANNPPAPPPNGGNPAGTSQPSGDTPFDAKGEENLTLVNESYKNNFDSGDHQMQVEDPKEKKENESYEKVFKIDKEDGGLQDNAQGSGINEHIYSSENGDGGMVLPNEQAEGASPPSAMHIQDTSYISNILGKINANVSVFGGEGDKEKEKQAGVSGKSGGKSGGEPGDEPDAASGAGQ</sequence>
<dbReference type="VEuPathDB" id="PlasmoDB:PVW1_010016900"/>
<dbReference type="VEuPathDB" id="PlasmoDB:PVX_088150"/>
<evidence type="ECO:0000256" key="3">
    <source>
        <dbReference type="SAM" id="MobiDB-lite"/>
    </source>
</evidence>
<dbReference type="eggNOG" id="KOG2884">
    <property type="taxonomic scope" value="Eukaryota"/>
</dbReference>
<feature type="region of interest" description="Disordered" evidence="3">
    <location>
        <begin position="453"/>
        <end position="492"/>
    </location>
</feature>
<dbReference type="Gene3D" id="3.40.50.410">
    <property type="entry name" value="von Willebrand factor, type A domain"/>
    <property type="match status" value="1"/>
</dbReference>
<evidence type="ECO:0000259" key="4">
    <source>
        <dbReference type="Pfam" id="PF13519"/>
    </source>
</evidence>
<feature type="compositionally biased region" description="Gly residues" evidence="3">
    <location>
        <begin position="286"/>
        <end position="301"/>
    </location>
</feature>
<dbReference type="Gene3D" id="6.10.140.100">
    <property type="match status" value="1"/>
</dbReference>
<dbReference type="GO" id="GO:0005829">
    <property type="term" value="C:cytosol"/>
    <property type="evidence" value="ECO:0007669"/>
    <property type="project" value="TreeGrafter"/>
</dbReference>
<feature type="compositionally biased region" description="Basic and acidic residues" evidence="3">
    <location>
        <begin position="361"/>
        <end position="391"/>
    </location>
</feature>
<feature type="compositionally biased region" description="Gly residues" evidence="3">
    <location>
        <begin position="470"/>
        <end position="479"/>
    </location>
</feature>
<protein>
    <submittedName>
        <fullName evidence="5">26S proteasome regulatory subunit RPN10, putative</fullName>
    </submittedName>
</protein>
<dbReference type="Proteomes" id="UP000196402">
    <property type="component" value="Chromosome 1"/>
</dbReference>
<feature type="compositionally biased region" description="Polar residues" evidence="3">
    <location>
        <begin position="212"/>
        <end position="239"/>
    </location>
</feature>
<feature type="region of interest" description="Disordered" evidence="3">
    <location>
        <begin position="269"/>
        <end position="432"/>
    </location>
</feature>
<dbReference type="EMBL" id="LT615239">
    <property type="protein sequence ID" value="SCO64978.1"/>
    <property type="molecule type" value="Genomic_DNA"/>
</dbReference>
<feature type="compositionally biased region" description="Polar residues" evidence="3">
    <location>
        <begin position="349"/>
        <end position="360"/>
    </location>
</feature>
<reference evidence="5 6" key="1">
    <citation type="submission" date="2016-07" db="EMBL/GenBank/DDBJ databases">
        <authorList>
            <consortium name="Pathogen Informatics"/>
        </authorList>
    </citation>
    <scope>NUCLEOTIDE SEQUENCE [LARGE SCALE GENOMIC DNA]</scope>
</reference>
<dbReference type="VEuPathDB" id="PlasmoDB:PVP01_0112600"/>
<dbReference type="InterPro" id="IPR002035">
    <property type="entry name" value="VWF_A"/>
</dbReference>
<keyword evidence="2 5" id="KW-0647">Proteasome</keyword>
<feature type="compositionally biased region" description="Low complexity" evidence="3">
    <location>
        <begin position="273"/>
        <end position="285"/>
    </location>
</feature>
<dbReference type="AlphaFoldDB" id="A0A1G4GR16"/>
<dbReference type="GO" id="GO:0008540">
    <property type="term" value="C:proteasome regulatory particle, base subcomplex"/>
    <property type="evidence" value="ECO:0007669"/>
    <property type="project" value="TreeGrafter"/>
</dbReference>
<evidence type="ECO:0000313" key="6">
    <source>
        <dbReference type="Proteomes" id="UP000196402"/>
    </source>
</evidence>
<dbReference type="VEuPathDB" id="PlasmoDB:PVPAM_010025800"/>
<feature type="region of interest" description="Disordered" evidence="3">
    <location>
        <begin position="212"/>
        <end position="241"/>
    </location>
</feature>
<evidence type="ECO:0000256" key="1">
    <source>
        <dbReference type="ARBA" id="ARBA00005574"/>
    </source>
</evidence>